<comment type="caution">
    <text evidence="1">The sequence shown here is derived from an EMBL/GenBank/DDBJ whole genome shotgun (WGS) entry which is preliminary data.</text>
</comment>
<gene>
    <name evidence="1" type="ORF">N7476_009876</name>
</gene>
<sequence length="73" mass="7736">MDVLSISSCPDDGKLAVQVVTEMIPSIKPSAAPSIGERLAVFFNENTIAKVIGTAEAYLENNASHTNSFISSH</sequence>
<dbReference type="AlphaFoldDB" id="A0A9W9PR72"/>
<dbReference type="Proteomes" id="UP001147746">
    <property type="component" value="Unassembled WGS sequence"/>
</dbReference>
<keyword evidence="2" id="KW-1185">Reference proteome</keyword>
<reference evidence="1" key="2">
    <citation type="journal article" date="2023" name="IMA Fungus">
        <title>Comparative genomic study of the Penicillium genus elucidates a diverse pangenome and 15 lateral gene transfer events.</title>
        <authorList>
            <person name="Petersen C."/>
            <person name="Sorensen T."/>
            <person name="Nielsen M.R."/>
            <person name="Sondergaard T.E."/>
            <person name="Sorensen J.L."/>
            <person name="Fitzpatrick D.A."/>
            <person name="Frisvad J.C."/>
            <person name="Nielsen K.L."/>
        </authorList>
    </citation>
    <scope>NUCLEOTIDE SEQUENCE</scope>
    <source>
        <strain evidence="1">IBT 21472</strain>
    </source>
</reference>
<dbReference type="EMBL" id="JAPZBO010000009">
    <property type="protein sequence ID" value="KAJ5303077.1"/>
    <property type="molecule type" value="Genomic_DNA"/>
</dbReference>
<organism evidence="1 2">
    <name type="scientific">Penicillium atrosanguineum</name>
    <dbReference type="NCBI Taxonomy" id="1132637"/>
    <lineage>
        <taxon>Eukaryota</taxon>
        <taxon>Fungi</taxon>
        <taxon>Dikarya</taxon>
        <taxon>Ascomycota</taxon>
        <taxon>Pezizomycotina</taxon>
        <taxon>Eurotiomycetes</taxon>
        <taxon>Eurotiomycetidae</taxon>
        <taxon>Eurotiales</taxon>
        <taxon>Aspergillaceae</taxon>
        <taxon>Penicillium</taxon>
    </lineage>
</organism>
<accession>A0A9W9PR72</accession>
<protein>
    <submittedName>
        <fullName evidence="1">Uncharacterized protein</fullName>
    </submittedName>
</protein>
<reference evidence="1" key="1">
    <citation type="submission" date="2022-12" db="EMBL/GenBank/DDBJ databases">
        <authorList>
            <person name="Petersen C."/>
        </authorList>
    </citation>
    <scope>NUCLEOTIDE SEQUENCE</scope>
    <source>
        <strain evidence="1">IBT 21472</strain>
    </source>
</reference>
<name>A0A9W9PR72_9EURO</name>
<evidence type="ECO:0000313" key="1">
    <source>
        <dbReference type="EMBL" id="KAJ5303077.1"/>
    </source>
</evidence>
<evidence type="ECO:0000313" key="2">
    <source>
        <dbReference type="Proteomes" id="UP001147746"/>
    </source>
</evidence>
<proteinExistence type="predicted"/>